<protein>
    <submittedName>
        <fullName evidence="7">Uncharacterized protein</fullName>
    </submittedName>
</protein>
<dbReference type="PANTHER" id="PTHR23507">
    <property type="entry name" value="ZGC:174356"/>
    <property type="match status" value="1"/>
</dbReference>
<evidence type="ECO:0000256" key="6">
    <source>
        <dbReference type="SAM" id="Phobius"/>
    </source>
</evidence>
<keyword evidence="4 6" id="KW-0472">Membrane</keyword>
<feature type="transmembrane region" description="Helical" evidence="6">
    <location>
        <begin position="350"/>
        <end position="373"/>
    </location>
</feature>
<proteinExistence type="predicted"/>
<keyword evidence="2 6" id="KW-0812">Transmembrane</keyword>
<feature type="transmembrane region" description="Helical" evidence="6">
    <location>
        <begin position="143"/>
        <end position="168"/>
    </location>
</feature>
<dbReference type="GO" id="GO:0022857">
    <property type="term" value="F:transmembrane transporter activity"/>
    <property type="evidence" value="ECO:0007669"/>
    <property type="project" value="TreeGrafter"/>
</dbReference>
<evidence type="ECO:0000256" key="3">
    <source>
        <dbReference type="ARBA" id="ARBA00022989"/>
    </source>
</evidence>
<organism evidence="7 8">
    <name type="scientific">Calicophoron daubneyi</name>
    <name type="common">Rumen fluke</name>
    <name type="synonym">Paramphistomum daubneyi</name>
    <dbReference type="NCBI Taxonomy" id="300641"/>
    <lineage>
        <taxon>Eukaryota</taxon>
        <taxon>Metazoa</taxon>
        <taxon>Spiralia</taxon>
        <taxon>Lophotrochozoa</taxon>
        <taxon>Platyhelminthes</taxon>
        <taxon>Trematoda</taxon>
        <taxon>Digenea</taxon>
        <taxon>Plagiorchiida</taxon>
        <taxon>Pronocephalata</taxon>
        <taxon>Paramphistomoidea</taxon>
        <taxon>Paramphistomidae</taxon>
        <taxon>Calicophoron</taxon>
    </lineage>
</organism>
<sequence length="610" mass="66939">MPACSFTWKSRVICLIFLFAFVTIVCSTGFLFVVNQYIYFRYLEDVGLPYSTKKADNTCGANNSTDDPQKQLREQAQARTAKFLAAAGLISLASGMFSSMFVGRISDRYGRRMTIGVILLGIGLYHVLLTLLVLFHWPVYVVFPAYLISGLVGGGMISLMVQISVCFADLTKVPPQTDESSAQSHRYRNRQDRHRLLLLGFFDGVSMIATALGNFLMGTVIEKEGFIVSVLGLLALFCVPVLLIWFLPETKDFPYRPSMSYDDELTEPLQQDSQSESVPSLEVSTQSRSGCCGGKSKLSGMLQVFKTHRWATFSSLILLFLFALVIISEGQFTFLYLMSVPFCWTPEGVGIYNGIGLFLMAPVSFGLTFLTAWSMKSKKLRRYAEEAESKQNYGSTCDSASVSEDVGSTSGTYRSRSVTTGERRENEEEEGQEIAAVEPAPSSPQADVVNLIVKRNLLRSRCRMLIYVCIGFLAMVVSKLIMGFAFTFPVPRCSHAAYIALFVGFVRSAVVPTLKSFISSLHPASEQGRVFSLIGLSEFAGLLVGVPGLPAVYSATVSFYPGAVFLLSAGLLAVGLFLSIFLLVSTTRKLARSRSKPTVPVTSGSSRTLL</sequence>
<feature type="region of interest" description="Disordered" evidence="5">
    <location>
        <begin position="394"/>
        <end position="437"/>
    </location>
</feature>
<dbReference type="AlphaFoldDB" id="A0AAV2THF8"/>
<evidence type="ECO:0000256" key="4">
    <source>
        <dbReference type="ARBA" id="ARBA00023136"/>
    </source>
</evidence>
<feature type="transmembrane region" description="Helical" evidence="6">
    <location>
        <begin position="12"/>
        <end position="34"/>
    </location>
</feature>
<name>A0AAV2THF8_CALDB</name>
<dbReference type="PANTHER" id="PTHR23507:SF1">
    <property type="entry name" value="FI18259P1-RELATED"/>
    <property type="match status" value="1"/>
</dbReference>
<evidence type="ECO:0000313" key="8">
    <source>
        <dbReference type="Proteomes" id="UP001497525"/>
    </source>
</evidence>
<dbReference type="SUPFAM" id="SSF103473">
    <property type="entry name" value="MFS general substrate transporter"/>
    <property type="match status" value="2"/>
</dbReference>
<evidence type="ECO:0000313" key="7">
    <source>
        <dbReference type="EMBL" id="CAL5136580.1"/>
    </source>
</evidence>
<evidence type="ECO:0000256" key="5">
    <source>
        <dbReference type="SAM" id="MobiDB-lite"/>
    </source>
</evidence>
<dbReference type="Gene3D" id="1.20.1250.20">
    <property type="entry name" value="MFS general substrate transporter like domains"/>
    <property type="match status" value="2"/>
</dbReference>
<feature type="compositionally biased region" description="Polar residues" evidence="5">
    <location>
        <begin position="394"/>
        <end position="417"/>
    </location>
</feature>
<feature type="region of interest" description="Disordered" evidence="5">
    <location>
        <begin position="266"/>
        <end position="288"/>
    </location>
</feature>
<feature type="transmembrane region" description="Helical" evidence="6">
    <location>
        <begin position="559"/>
        <end position="584"/>
    </location>
</feature>
<evidence type="ECO:0000256" key="1">
    <source>
        <dbReference type="ARBA" id="ARBA00004141"/>
    </source>
</evidence>
<dbReference type="EMBL" id="CAXLJL010000334">
    <property type="protein sequence ID" value="CAL5136580.1"/>
    <property type="molecule type" value="Genomic_DNA"/>
</dbReference>
<feature type="transmembrane region" description="Helical" evidence="6">
    <location>
        <begin position="83"/>
        <end position="103"/>
    </location>
</feature>
<dbReference type="InterPro" id="IPR036259">
    <property type="entry name" value="MFS_trans_sf"/>
</dbReference>
<comment type="subcellular location">
    <subcellularLocation>
        <location evidence="1">Membrane</location>
        <topology evidence="1">Multi-pass membrane protein</topology>
    </subcellularLocation>
</comment>
<dbReference type="GO" id="GO:0016020">
    <property type="term" value="C:membrane"/>
    <property type="evidence" value="ECO:0007669"/>
    <property type="project" value="UniProtKB-SubCell"/>
</dbReference>
<keyword evidence="3 6" id="KW-1133">Transmembrane helix</keyword>
<dbReference type="Proteomes" id="UP001497525">
    <property type="component" value="Unassembled WGS sequence"/>
</dbReference>
<feature type="transmembrane region" description="Helical" evidence="6">
    <location>
        <begin position="196"/>
        <end position="220"/>
    </location>
</feature>
<gene>
    <name evidence="7" type="ORF">CDAUBV1_LOCUS10712</name>
</gene>
<accession>A0AAV2THF8</accession>
<evidence type="ECO:0000256" key="2">
    <source>
        <dbReference type="ARBA" id="ARBA00022692"/>
    </source>
</evidence>
<feature type="transmembrane region" description="Helical" evidence="6">
    <location>
        <begin position="464"/>
        <end position="490"/>
    </location>
</feature>
<feature type="transmembrane region" description="Helical" evidence="6">
    <location>
        <begin position="496"/>
        <end position="518"/>
    </location>
</feature>
<feature type="transmembrane region" description="Helical" evidence="6">
    <location>
        <begin position="226"/>
        <end position="247"/>
    </location>
</feature>
<reference evidence="7" key="1">
    <citation type="submission" date="2024-06" db="EMBL/GenBank/DDBJ databases">
        <authorList>
            <person name="Liu X."/>
            <person name="Lenzi L."/>
            <person name="Haldenby T S."/>
            <person name="Uol C."/>
        </authorList>
    </citation>
    <scope>NUCLEOTIDE SEQUENCE</scope>
</reference>
<feature type="transmembrane region" description="Helical" evidence="6">
    <location>
        <begin position="530"/>
        <end position="553"/>
    </location>
</feature>
<feature type="compositionally biased region" description="Polar residues" evidence="5">
    <location>
        <begin position="268"/>
        <end position="286"/>
    </location>
</feature>
<feature type="transmembrane region" description="Helical" evidence="6">
    <location>
        <begin position="316"/>
        <end position="338"/>
    </location>
</feature>
<comment type="caution">
    <text evidence="7">The sequence shown here is derived from an EMBL/GenBank/DDBJ whole genome shotgun (WGS) entry which is preliminary data.</text>
</comment>
<feature type="transmembrane region" description="Helical" evidence="6">
    <location>
        <begin position="115"/>
        <end position="137"/>
    </location>
</feature>